<dbReference type="Gene3D" id="2.60.120.650">
    <property type="entry name" value="Cupin"/>
    <property type="match status" value="1"/>
</dbReference>
<evidence type="ECO:0000313" key="3">
    <source>
        <dbReference type="EMBL" id="KAG5771054.1"/>
    </source>
</evidence>
<dbReference type="OrthoDB" id="1678912at2759"/>
<accession>A0A9P7I179</accession>
<organism evidence="3 4">
    <name type="scientific">Fusarium xylarioides</name>
    <dbReference type="NCBI Taxonomy" id="221167"/>
    <lineage>
        <taxon>Eukaryota</taxon>
        <taxon>Fungi</taxon>
        <taxon>Dikarya</taxon>
        <taxon>Ascomycota</taxon>
        <taxon>Pezizomycotina</taxon>
        <taxon>Sordariomycetes</taxon>
        <taxon>Hypocreomycetidae</taxon>
        <taxon>Hypocreales</taxon>
        <taxon>Nectriaceae</taxon>
        <taxon>Fusarium</taxon>
        <taxon>Fusarium fujikuroi species complex</taxon>
    </lineage>
</organism>
<feature type="domain" description="JmjC" evidence="2">
    <location>
        <begin position="526"/>
        <end position="610"/>
    </location>
</feature>
<reference evidence="3" key="2">
    <citation type="submission" date="2020-10" db="EMBL/GenBank/DDBJ databases">
        <authorList>
            <person name="Peck L.D."/>
            <person name="Nowell R.W."/>
            <person name="Flood J."/>
            <person name="Ryan M.J."/>
            <person name="Barraclough T.G."/>
        </authorList>
    </citation>
    <scope>NUCLEOTIDE SEQUENCE</scope>
    <source>
        <strain evidence="3">IMI 127659i</strain>
    </source>
</reference>
<dbReference type="Proteomes" id="UP000750502">
    <property type="component" value="Unassembled WGS sequence"/>
</dbReference>
<evidence type="ECO:0000259" key="2">
    <source>
        <dbReference type="Pfam" id="PF02373"/>
    </source>
</evidence>
<feature type="region of interest" description="Disordered" evidence="1">
    <location>
        <begin position="96"/>
        <end position="125"/>
    </location>
</feature>
<sequence length="928" mass="102960">MSSHDFLVSKCGSLSVTVEQLLSTLTALRTAVSIETPQKKRATRFTTRVAERSDNSATDLLWRILSELDCLVDRSQALQSQVEDINGIILRRNDSNPAELEDGNNTIHTVSQSTESRTITGSDQQADSAVVVSDSVMARSVPLHSLEAEGDDITDYCVTQVPTTPNPDKWNSMISLNARPESGTSTRSSRARYISPASSTATHLTWPESPACAFGQDASIPDVGYTEDDEHAPSFSAENIDATASKYKKAIADHEQPQSLAADNKARSLDPHQPVLVDDDDTNALRNEEHDVQIHSHEDEDENDAHGLNTRPEAPSPTGTATTRFMSPSISCSSAPQATAILSSTDMERLVPKLAEIEREGVGQHISVPVLDVNLADIQDRVDVDDENWQYTSIRYDAGPEGQGYASVYISHSKPSINWPAFTTELGRPTTEEARDIFENTIQNPPEGEIPYCVGHANILSDKPLNPGSIITENPAFKDLHAQCHHIGGHLSANRIRCEEMTSVEQTSTGLAYRGLRSYNEVYFGTGYKLWLAIAKHHIAKFDAFIKANWSCNKCNQAVSHQNLLLAPSRLKKEGIDYIIAVVGRGEAFWTLPGQQHATINFGYSAARSIKYSHPEDKLDFKSVIQCSDCGMFEVGKKYGAATALALALGPRRTPLVSTSSNRKRKAHQELPKTPCKMRARTNTATRRELSKIEGQLTAIPYHSPRIDRQNPSSTELDVYKRAAAVRSKLAIQQFSSLVQEWRQKQSTVTVDPTRHSLDQAVVMVKHCTGKARLQMLRLRLAQRRLAQETDKLKGPIQINHQPAFLDDLASRHGMTKTELQGHLRDGRRWDRICGPYDGLLPFILLDTYNDFGISKREWTMLGRREHIEEADAFHSLLDDEYIKNLSAAGKVFEDMISGAPVVFLWEESGFDLAADNVDVLLKQYAVK</sequence>
<gene>
    <name evidence="3" type="ORF">H9Q72_002255</name>
</gene>
<feature type="compositionally biased region" description="Polar residues" evidence="1">
    <location>
        <begin position="103"/>
        <end position="121"/>
    </location>
</feature>
<dbReference type="InterPro" id="IPR003347">
    <property type="entry name" value="JmjC_dom"/>
</dbReference>
<dbReference type="EMBL" id="JADFTT010000045">
    <property type="protein sequence ID" value="KAG5771054.1"/>
    <property type="molecule type" value="Genomic_DNA"/>
</dbReference>
<dbReference type="AlphaFoldDB" id="A0A9P7I179"/>
<evidence type="ECO:0000313" key="4">
    <source>
        <dbReference type="Proteomes" id="UP000750502"/>
    </source>
</evidence>
<evidence type="ECO:0000256" key="1">
    <source>
        <dbReference type="SAM" id="MobiDB-lite"/>
    </source>
</evidence>
<dbReference type="Pfam" id="PF02373">
    <property type="entry name" value="JmjC"/>
    <property type="match status" value="1"/>
</dbReference>
<feature type="region of interest" description="Disordered" evidence="1">
    <location>
        <begin position="293"/>
        <end position="330"/>
    </location>
</feature>
<keyword evidence="4" id="KW-1185">Reference proteome</keyword>
<proteinExistence type="predicted"/>
<reference evidence="3" key="1">
    <citation type="journal article" date="2020" name="bioRxiv">
        <title>Historical genomics reveals the evolutionary mechanisms behind multiple outbreaks of the host-specific coffee wilt pathogen Fusarium xylarioides.</title>
        <authorList>
            <person name="Peck D."/>
            <person name="Nowell R.W."/>
            <person name="Flood J."/>
            <person name="Ryan M.J."/>
            <person name="Barraclough T.G."/>
        </authorList>
    </citation>
    <scope>NUCLEOTIDE SEQUENCE</scope>
    <source>
        <strain evidence="3">IMI 127659i</strain>
    </source>
</reference>
<feature type="compositionally biased region" description="Polar residues" evidence="1">
    <location>
        <begin position="317"/>
        <end position="330"/>
    </location>
</feature>
<protein>
    <recommendedName>
        <fullName evidence="2">JmjC domain-containing protein</fullName>
    </recommendedName>
</protein>
<name>A0A9P7I179_9HYPO</name>
<comment type="caution">
    <text evidence="3">The sequence shown here is derived from an EMBL/GenBank/DDBJ whole genome shotgun (WGS) entry which is preliminary data.</text>
</comment>
<feature type="region of interest" description="Disordered" evidence="1">
    <location>
        <begin position="168"/>
        <end position="191"/>
    </location>
</feature>